<feature type="compositionally biased region" description="Low complexity" evidence="1">
    <location>
        <begin position="792"/>
        <end position="804"/>
    </location>
</feature>
<dbReference type="EMBL" id="LSRX01000636">
    <property type="protein sequence ID" value="OLP92049.1"/>
    <property type="molecule type" value="Genomic_DNA"/>
</dbReference>
<name>A0A1Q9DAA8_SYMMI</name>
<feature type="compositionally biased region" description="Polar residues" evidence="1">
    <location>
        <begin position="638"/>
        <end position="648"/>
    </location>
</feature>
<accession>A0A1Q9DAA8</accession>
<evidence type="ECO:0000256" key="2">
    <source>
        <dbReference type="SAM" id="SignalP"/>
    </source>
</evidence>
<evidence type="ECO:0000256" key="1">
    <source>
        <dbReference type="SAM" id="MobiDB-lite"/>
    </source>
</evidence>
<sequence length="1510" mass="162339">MRLDSRWPARAHAVFVLSTFMLGETTLSGNCQIELPYTMRASEKSTCHAALSSVQAAITAKAVFAQIQTNYTFINTLKDSLDEPELVLPLPKTAILQGFAVHGHGNGLAGDVVLKSDVVLPAKCPSGDSFSFYQAALQGPRYRVPLASNMQSMQPGSQVVLQIDYVMQLKTKRRPGFGHTFALQVPLPAGTSKDARSLSGSGPAVSVELVGESMELEVDVAATTPGVVVKRCPTGVSNCYKVESPVLQDVALEIAMPKRGQTQANLYSPLTPLLTLQKHPATGQVAAALWLPPALDLGEGSMFEVFMVVDASATMRGPRLGRVQQALRFLLRSLPSGTRMNIIGHDANKPLEPMFEESRRVDEKTFQEVNQHLAREPAALSTSSSEPQSAEAVLGAVFDVERPISTQLRVLLITDRHPPDPQRAIQLVEQSCLEDCRLFSAGLGWSASPIFVEDLAKVGGGSFSYVAERDFKLGLEKALLSHLLDGLVPVIRDVHVSWGSLFGASLQLSLDLSEMDFNSRLLSIALINPSTDEGELDLSKLKHLDIQAVVGGVHRSMTAFQLGMSMSTALHAAGVSLFAEDARESPQGLPETVQEAALMHRVATSATQWVFKPSQVQQAVLCEGLPDSPAALSSASDTSNQQGTVTSGQDRKESMRQNLLSTRERQQAPLKQLGEKLSALDFGRLALSLSLQDDGVNQRFKSFGKADSHEKLSERMDDWFRPRSSMFSVRGFSRAGSALSIMPGGSLGPTGTTGNKHPSSNWPGDLSDETWPFRHGRDKDFLAGHFEDVNKGSKGSKTAASSGSELVTRNTPSGRAKKAAGLSVLDFSMLGQRLSLQGLPGSRAQRSVHSRLESLSLFDSMMVGSGGSSASTGRKDPFKSRSQALSLRSHIAISKIGASPSKHSSSWAKLSATGVFTLASQLSIRRPEKSFSRSRGSGPSYASFADLAGQAHEAANARAGEAGGQLLSDSSVPAAAAEKEAEEPWALHGWISIEVAGGILQGVCPVRYTNEACSDESEQVTIHWRPGRNASRRMVQVYLTTVPLISISQSVRLGEVSFPSASDSSDPLSPELLIGFQVSRACELTVRSMQASGKHLHKLMTANLVAAAPQHFQGAPLQGPQPLELNTGIGEALVNRLGAVRRGFPTMSIAKAKAAYASHGAAGSAAELAACHAIIFAQTFQGYFVLERAALETIGLSWDHLQLLASLWTMSAPVGAEVAHTTFALNVLTESFQEVQASWYLAARRAEAWLKQQVAGLSLPGCRNVVSCFETARIFAVRERQENRASSQRQGLPQPPFLLLQPRPCMMARRSPAAVLVVLSSLAAYCSLAGHGSQTFAGLQSNRSPRDESAIAMGDKITRAAGKARRGSWQRQNVDTVEIEGKEMPQVFQTFLSPEEADTPFDVRQATAETVSVKFDKRPYGIVRWQPGKDFKGAMVKDVAHGVYVGDPLGQARAKGIKPGMVVKSIAGQDVMNEEFDVIMKKLGDEALGYNIFGVKFPLDVTFANMPSSG</sequence>
<gene>
    <name evidence="4" type="ORF">AK812_SmicGene26147</name>
</gene>
<dbReference type="SUPFAM" id="SSF53300">
    <property type="entry name" value="vWA-like"/>
    <property type="match status" value="1"/>
</dbReference>
<evidence type="ECO:0000259" key="3">
    <source>
        <dbReference type="PROSITE" id="PS50234"/>
    </source>
</evidence>
<dbReference type="PANTHER" id="PTHR45737:SF6">
    <property type="entry name" value="VON WILLEBRAND FACTOR A DOMAIN-CONTAINING PROTEIN 5A"/>
    <property type="match status" value="1"/>
</dbReference>
<dbReference type="Gene3D" id="3.40.50.410">
    <property type="entry name" value="von Willebrand factor, type A domain"/>
    <property type="match status" value="1"/>
</dbReference>
<dbReference type="PROSITE" id="PS50234">
    <property type="entry name" value="VWFA"/>
    <property type="match status" value="1"/>
</dbReference>
<keyword evidence="5" id="KW-1185">Reference proteome</keyword>
<dbReference type="Pfam" id="PF13768">
    <property type="entry name" value="VWA_3"/>
    <property type="match status" value="1"/>
</dbReference>
<dbReference type="InterPro" id="IPR036465">
    <property type="entry name" value="vWFA_dom_sf"/>
</dbReference>
<reference evidence="4 5" key="1">
    <citation type="submission" date="2016-02" db="EMBL/GenBank/DDBJ databases">
        <title>Genome analysis of coral dinoflagellate symbionts highlights evolutionary adaptations to a symbiotic lifestyle.</title>
        <authorList>
            <person name="Aranda M."/>
            <person name="Li Y."/>
            <person name="Liew Y.J."/>
            <person name="Baumgarten S."/>
            <person name="Simakov O."/>
            <person name="Wilson M."/>
            <person name="Piel J."/>
            <person name="Ashoor H."/>
            <person name="Bougouffa S."/>
            <person name="Bajic V.B."/>
            <person name="Ryu T."/>
            <person name="Ravasi T."/>
            <person name="Bayer T."/>
            <person name="Micklem G."/>
            <person name="Kim H."/>
            <person name="Bhak J."/>
            <person name="Lajeunesse T.C."/>
            <person name="Voolstra C.R."/>
        </authorList>
    </citation>
    <scope>NUCLEOTIDE SEQUENCE [LARGE SCALE GENOMIC DNA]</scope>
    <source>
        <strain evidence="4 5">CCMP2467</strain>
    </source>
</reference>
<evidence type="ECO:0000313" key="4">
    <source>
        <dbReference type="EMBL" id="OLP92049.1"/>
    </source>
</evidence>
<dbReference type="OrthoDB" id="1729737at2759"/>
<feature type="signal peptide" evidence="2">
    <location>
        <begin position="1"/>
        <end position="23"/>
    </location>
</feature>
<dbReference type="PANTHER" id="PTHR45737">
    <property type="entry name" value="VON WILLEBRAND FACTOR A DOMAIN-CONTAINING PROTEIN 5A"/>
    <property type="match status" value="1"/>
</dbReference>
<feature type="region of interest" description="Disordered" evidence="1">
    <location>
        <begin position="629"/>
        <end position="656"/>
    </location>
</feature>
<dbReference type="InterPro" id="IPR002035">
    <property type="entry name" value="VWF_A"/>
</dbReference>
<comment type="caution">
    <text evidence="4">The sequence shown here is derived from an EMBL/GenBank/DDBJ whole genome shotgun (WGS) entry which is preliminary data.</text>
</comment>
<protein>
    <recommendedName>
        <fullName evidence="3">VWFA domain-containing protein</fullName>
    </recommendedName>
</protein>
<feature type="chain" id="PRO_5012435257" description="VWFA domain-containing protein" evidence="2">
    <location>
        <begin position="24"/>
        <end position="1510"/>
    </location>
</feature>
<organism evidence="4 5">
    <name type="scientific">Symbiodinium microadriaticum</name>
    <name type="common">Dinoflagellate</name>
    <name type="synonym">Zooxanthella microadriatica</name>
    <dbReference type="NCBI Taxonomy" id="2951"/>
    <lineage>
        <taxon>Eukaryota</taxon>
        <taxon>Sar</taxon>
        <taxon>Alveolata</taxon>
        <taxon>Dinophyceae</taxon>
        <taxon>Suessiales</taxon>
        <taxon>Symbiodiniaceae</taxon>
        <taxon>Symbiodinium</taxon>
    </lineage>
</organism>
<feature type="domain" description="VWFA" evidence="3">
    <location>
        <begin position="304"/>
        <end position="483"/>
    </location>
</feature>
<keyword evidence="2" id="KW-0732">Signal</keyword>
<proteinExistence type="predicted"/>
<dbReference type="Proteomes" id="UP000186817">
    <property type="component" value="Unassembled WGS sequence"/>
</dbReference>
<evidence type="ECO:0000313" key="5">
    <source>
        <dbReference type="Proteomes" id="UP000186817"/>
    </source>
</evidence>
<feature type="region of interest" description="Disordered" evidence="1">
    <location>
        <begin position="787"/>
        <end position="814"/>
    </location>
</feature>